<gene>
    <name evidence="3" type="ORF">ACFPOF_17100</name>
</gene>
<dbReference type="InterPro" id="IPR007349">
    <property type="entry name" value="DUF418"/>
</dbReference>
<keyword evidence="1" id="KW-0812">Transmembrane</keyword>
<dbReference type="InterPro" id="IPR052529">
    <property type="entry name" value="Bact_Transport_Assoc"/>
</dbReference>
<feature type="transmembrane region" description="Helical" evidence="1">
    <location>
        <begin position="210"/>
        <end position="231"/>
    </location>
</feature>
<feature type="transmembrane region" description="Helical" evidence="1">
    <location>
        <begin position="9"/>
        <end position="28"/>
    </location>
</feature>
<dbReference type="RefSeq" id="WP_378134771.1">
    <property type="nucleotide sequence ID" value="NZ_JBHSMI010000028.1"/>
</dbReference>
<accession>A0ABW0HVA5</accession>
<sequence length="360" mass="40237">MNPSSKARITALDLARALAIFGMIIVNYKPAMKADNDGPAWLRAIAGVFEGRASALFVVLAGVGVSLMTSKARRTMDSSLIRQSRNSLFRRAAFLLAAGTFLLLIGWSADILHYYAVFLFVAAFLFTASDRILLVLIPIVLLVSQMLLLVLDYSAGWNAEFHEYSGFWTLDGFVRNLLFNGFHPVFPWLCFFLVGMWIGRRDWLNRENRARLLSFSLLGVVALETVSYLLIRWTSPWLDHESATYLFGTKPMPPTALYILSGTCSSLGIIAICLYAIDKFEPSRLTQAVISTGQLSLSHYIGHVVIGLGVLEVFGYLENGNLAFALAYATAYFIFAILFSTVWRRRMDRGPVELLMRKLS</sequence>
<feature type="transmembrane region" description="Helical" evidence="1">
    <location>
        <begin position="40"/>
        <end position="67"/>
    </location>
</feature>
<protein>
    <submittedName>
        <fullName evidence="3">DUF418 domain-containing protein</fullName>
    </submittedName>
</protein>
<feature type="transmembrane region" description="Helical" evidence="1">
    <location>
        <begin position="88"/>
        <end position="105"/>
    </location>
</feature>
<evidence type="ECO:0000259" key="2">
    <source>
        <dbReference type="Pfam" id="PF04235"/>
    </source>
</evidence>
<keyword evidence="4" id="KW-1185">Reference proteome</keyword>
<evidence type="ECO:0000313" key="3">
    <source>
        <dbReference type="EMBL" id="MFC5404453.1"/>
    </source>
</evidence>
<dbReference type="EMBL" id="JBHSMI010000028">
    <property type="protein sequence ID" value="MFC5404453.1"/>
    <property type="molecule type" value="Genomic_DNA"/>
</dbReference>
<reference evidence="4" key="1">
    <citation type="journal article" date="2019" name="Int. J. Syst. Evol. Microbiol.">
        <title>The Global Catalogue of Microorganisms (GCM) 10K type strain sequencing project: providing services to taxonomists for standard genome sequencing and annotation.</title>
        <authorList>
            <consortium name="The Broad Institute Genomics Platform"/>
            <consortium name="The Broad Institute Genome Sequencing Center for Infectious Disease"/>
            <person name="Wu L."/>
            <person name="Ma J."/>
        </authorList>
    </citation>
    <scope>NUCLEOTIDE SEQUENCE [LARGE SCALE GENOMIC DNA]</scope>
    <source>
        <strain evidence="4">CGMCC 1.18575</strain>
    </source>
</reference>
<name>A0ABW0HVA5_9BACL</name>
<feature type="transmembrane region" description="Helical" evidence="1">
    <location>
        <begin position="297"/>
        <end position="317"/>
    </location>
</feature>
<evidence type="ECO:0000256" key="1">
    <source>
        <dbReference type="SAM" id="Phobius"/>
    </source>
</evidence>
<dbReference type="PANTHER" id="PTHR30590:SF3">
    <property type="entry name" value="HYPOTHETICAL MEMBRANE SPANNING PROTEIN"/>
    <property type="match status" value="1"/>
</dbReference>
<feature type="domain" description="DUF418" evidence="2">
    <location>
        <begin position="199"/>
        <end position="359"/>
    </location>
</feature>
<feature type="transmembrane region" description="Helical" evidence="1">
    <location>
        <begin position="177"/>
        <end position="198"/>
    </location>
</feature>
<feature type="transmembrane region" description="Helical" evidence="1">
    <location>
        <begin position="111"/>
        <end position="128"/>
    </location>
</feature>
<dbReference type="Proteomes" id="UP001596113">
    <property type="component" value="Unassembled WGS sequence"/>
</dbReference>
<feature type="transmembrane region" description="Helical" evidence="1">
    <location>
        <begin position="323"/>
        <end position="343"/>
    </location>
</feature>
<organism evidence="3 4">
    <name type="scientific">Cohnella soli</name>
    <dbReference type="NCBI Taxonomy" id="425005"/>
    <lineage>
        <taxon>Bacteria</taxon>
        <taxon>Bacillati</taxon>
        <taxon>Bacillota</taxon>
        <taxon>Bacilli</taxon>
        <taxon>Bacillales</taxon>
        <taxon>Paenibacillaceae</taxon>
        <taxon>Cohnella</taxon>
    </lineage>
</organism>
<comment type="caution">
    <text evidence="3">The sequence shown here is derived from an EMBL/GenBank/DDBJ whole genome shotgun (WGS) entry which is preliminary data.</text>
</comment>
<keyword evidence="1" id="KW-0472">Membrane</keyword>
<feature type="transmembrane region" description="Helical" evidence="1">
    <location>
        <begin position="256"/>
        <end position="277"/>
    </location>
</feature>
<keyword evidence="1" id="KW-1133">Transmembrane helix</keyword>
<feature type="transmembrane region" description="Helical" evidence="1">
    <location>
        <begin position="135"/>
        <end position="157"/>
    </location>
</feature>
<proteinExistence type="predicted"/>
<evidence type="ECO:0000313" key="4">
    <source>
        <dbReference type="Proteomes" id="UP001596113"/>
    </source>
</evidence>
<dbReference type="Pfam" id="PF04235">
    <property type="entry name" value="DUF418"/>
    <property type="match status" value="1"/>
</dbReference>
<dbReference type="PANTHER" id="PTHR30590">
    <property type="entry name" value="INNER MEMBRANE PROTEIN"/>
    <property type="match status" value="1"/>
</dbReference>